<keyword evidence="1" id="KW-0472">Membrane</keyword>
<dbReference type="AlphaFoldDB" id="A0A0G1XHR0"/>
<accession>A0A0G1XHR0</accession>
<evidence type="ECO:0000313" key="2">
    <source>
        <dbReference type="EMBL" id="KKW30496.1"/>
    </source>
</evidence>
<protein>
    <recommendedName>
        <fullName evidence="4">Prepilin-type N-terminal cleavage/methylation domain-containing protein</fullName>
    </recommendedName>
</protein>
<sequence length="164" mass="17707">MRRFPRGITLIELVITIGVLTIIFGISAAGISNIQRTITNLSTDNDVMSALTLATRRARAGQADNSWGVYIPYNETTRKTENIIVFAGSSYAARDVSQDLSLSVNQDVAFTSVDLSGSAPDVTNSHEIVFQTLSGATAHYGSITLTWYDEEHVITIAPNGIPTN</sequence>
<keyword evidence="1" id="KW-1133">Transmembrane helix</keyword>
<evidence type="ECO:0000313" key="3">
    <source>
        <dbReference type="Proteomes" id="UP000034846"/>
    </source>
</evidence>
<evidence type="ECO:0008006" key="4">
    <source>
        <dbReference type="Google" id="ProtNLM"/>
    </source>
</evidence>
<dbReference type="Proteomes" id="UP000034846">
    <property type="component" value="Unassembled WGS sequence"/>
</dbReference>
<proteinExistence type="predicted"/>
<name>A0A0G1XHR0_9BACT</name>
<gene>
    <name evidence="2" type="ORF">UY72_C0011G0008</name>
</gene>
<organism evidence="2 3">
    <name type="scientific">Candidatus Uhrbacteria bacterium GW2011_GWD2_52_7</name>
    <dbReference type="NCBI Taxonomy" id="1618989"/>
    <lineage>
        <taxon>Bacteria</taxon>
        <taxon>Candidatus Uhriibacteriota</taxon>
    </lineage>
</organism>
<comment type="caution">
    <text evidence="2">The sequence shown here is derived from an EMBL/GenBank/DDBJ whole genome shotgun (WGS) entry which is preliminary data.</text>
</comment>
<dbReference type="EMBL" id="LCRD01000011">
    <property type="protein sequence ID" value="KKW30496.1"/>
    <property type="molecule type" value="Genomic_DNA"/>
</dbReference>
<evidence type="ECO:0000256" key="1">
    <source>
        <dbReference type="SAM" id="Phobius"/>
    </source>
</evidence>
<reference evidence="2 3" key="1">
    <citation type="journal article" date="2015" name="Nature">
        <title>rRNA introns, odd ribosomes, and small enigmatic genomes across a large radiation of phyla.</title>
        <authorList>
            <person name="Brown C.T."/>
            <person name="Hug L.A."/>
            <person name="Thomas B.C."/>
            <person name="Sharon I."/>
            <person name="Castelle C.J."/>
            <person name="Singh A."/>
            <person name="Wilkins M.J."/>
            <person name="Williams K.H."/>
            <person name="Banfield J.F."/>
        </authorList>
    </citation>
    <scope>NUCLEOTIDE SEQUENCE [LARGE SCALE GENOMIC DNA]</scope>
</reference>
<feature type="transmembrane region" description="Helical" evidence="1">
    <location>
        <begin position="7"/>
        <end position="31"/>
    </location>
</feature>
<keyword evidence="1" id="KW-0812">Transmembrane</keyword>